<sequence length="65" mass="7051">MPKQGTGTIIVFSLAMGITSLEGGSVYSASKFALEGWIEGLNMELKGFGIRCMLVEPGPFRTDFY</sequence>
<keyword evidence="2" id="KW-0560">Oxidoreductase</keyword>
<dbReference type="InterPro" id="IPR002347">
    <property type="entry name" value="SDR_fam"/>
</dbReference>
<evidence type="ECO:0000313" key="4">
    <source>
        <dbReference type="Proteomes" id="UP000682713"/>
    </source>
</evidence>
<dbReference type="SUPFAM" id="SSF51735">
    <property type="entry name" value="NAD(P)-binding Rossmann-fold domains"/>
    <property type="match status" value="1"/>
</dbReference>
<dbReference type="EMBL" id="JAGYPJ010000001">
    <property type="protein sequence ID" value="MBS4201592.1"/>
    <property type="molecule type" value="Genomic_DNA"/>
</dbReference>
<comment type="caution">
    <text evidence="3">The sequence shown here is derived from an EMBL/GenBank/DDBJ whole genome shotgun (WGS) entry which is preliminary data.</text>
</comment>
<dbReference type="PRINTS" id="PR00081">
    <property type="entry name" value="GDHRDH"/>
</dbReference>
<accession>A0A942TSY5</accession>
<dbReference type="Gene3D" id="3.40.50.720">
    <property type="entry name" value="NAD(P)-binding Rossmann-like Domain"/>
    <property type="match status" value="1"/>
</dbReference>
<protein>
    <submittedName>
        <fullName evidence="3">SDR family NAD(P)-dependent oxidoreductase</fullName>
    </submittedName>
</protein>
<organism evidence="3 4">
    <name type="scientific">Lederbergia citrisecunda</name>
    <dbReference type="NCBI Taxonomy" id="2833583"/>
    <lineage>
        <taxon>Bacteria</taxon>
        <taxon>Bacillati</taxon>
        <taxon>Bacillota</taxon>
        <taxon>Bacilli</taxon>
        <taxon>Bacillales</taxon>
        <taxon>Bacillaceae</taxon>
        <taxon>Lederbergia</taxon>
    </lineage>
</organism>
<dbReference type="Proteomes" id="UP000682713">
    <property type="component" value="Unassembled WGS sequence"/>
</dbReference>
<reference evidence="3 4" key="1">
    <citation type="submission" date="2021-05" db="EMBL/GenBank/DDBJ databases">
        <title>Novel Bacillus species.</title>
        <authorList>
            <person name="Liu G."/>
        </authorList>
    </citation>
    <scope>NUCLEOTIDE SEQUENCE [LARGE SCALE GENOMIC DNA]</scope>
    <source>
        <strain evidence="3 4">FJAT-49732</strain>
    </source>
</reference>
<evidence type="ECO:0000256" key="1">
    <source>
        <dbReference type="ARBA" id="ARBA00006484"/>
    </source>
</evidence>
<dbReference type="InterPro" id="IPR036291">
    <property type="entry name" value="NAD(P)-bd_dom_sf"/>
</dbReference>
<dbReference type="AlphaFoldDB" id="A0A942TSY5"/>
<keyword evidence="4" id="KW-1185">Reference proteome</keyword>
<proteinExistence type="inferred from homology"/>
<dbReference type="GO" id="GO:0016491">
    <property type="term" value="F:oxidoreductase activity"/>
    <property type="evidence" value="ECO:0007669"/>
    <property type="project" value="UniProtKB-KW"/>
</dbReference>
<gene>
    <name evidence="3" type="ORF">KHA93_18425</name>
</gene>
<name>A0A942TSY5_9BACI</name>
<dbReference type="Pfam" id="PF00106">
    <property type="entry name" value="adh_short"/>
    <property type="match status" value="1"/>
</dbReference>
<evidence type="ECO:0000313" key="3">
    <source>
        <dbReference type="EMBL" id="MBS4201592.1"/>
    </source>
</evidence>
<evidence type="ECO:0000256" key="2">
    <source>
        <dbReference type="ARBA" id="ARBA00023002"/>
    </source>
</evidence>
<dbReference type="PANTHER" id="PTHR43976">
    <property type="entry name" value="SHORT CHAIN DEHYDROGENASE"/>
    <property type="match status" value="1"/>
</dbReference>
<comment type="similarity">
    <text evidence="1">Belongs to the short-chain dehydrogenases/reductases (SDR) family.</text>
</comment>
<dbReference type="InterPro" id="IPR051911">
    <property type="entry name" value="SDR_oxidoreductase"/>
</dbReference>
<dbReference type="PANTHER" id="PTHR43976:SF16">
    <property type="entry name" value="SHORT-CHAIN DEHYDROGENASE_REDUCTASE FAMILY PROTEIN"/>
    <property type="match status" value="1"/>
</dbReference>